<feature type="compositionally biased region" description="Basic and acidic residues" evidence="1">
    <location>
        <begin position="49"/>
        <end position="68"/>
    </location>
</feature>
<sequence length="78" mass="8163">MKSNKSRCCWDNVDLGFGGPEVAGASTNLTLQAEAPSPLLHLQSLLPGEGRDKRRYADVNRTTGDDCRTSPASGAGSG</sequence>
<reference evidence="3" key="1">
    <citation type="submission" date="2017-01" db="EMBL/GenBank/DDBJ databases">
        <title>Comparative genomics of anhydrobiosis in the tardigrade Hypsibius dujardini.</title>
        <authorList>
            <person name="Yoshida Y."/>
            <person name="Koutsovoulos G."/>
            <person name="Laetsch D."/>
            <person name="Stevens L."/>
            <person name="Kumar S."/>
            <person name="Horikawa D."/>
            <person name="Ishino K."/>
            <person name="Komine S."/>
            <person name="Tomita M."/>
            <person name="Blaxter M."/>
            <person name="Arakawa K."/>
        </authorList>
    </citation>
    <scope>NUCLEOTIDE SEQUENCE [LARGE SCALE GENOMIC DNA]</scope>
    <source>
        <strain evidence="3">Z151</strain>
    </source>
</reference>
<comment type="caution">
    <text evidence="2">The sequence shown here is derived from an EMBL/GenBank/DDBJ whole genome shotgun (WGS) entry which is preliminary data.</text>
</comment>
<organism evidence="2 3">
    <name type="scientific">Hypsibius exemplaris</name>
    <name type="common">Freshwater tardigrade</name>
    <dbReference type="NCBI Taxonomy" id="2072580"/>
    <lineage>
        <taxon>Eukaryota</taxon>
        <taxon>Metazoa</taxon>
        <taxon>Ecdysozoa</taxon>
        <taxon>Tardigrada</taxon>
        <taxon>Eutardigrada</taxon>
        <taxon>Parachela</taxon>
        <taxon>Hypsibioidea</taxon>
        <taxon>Hypsibiidae</taxon>
        <taxon>Hypsibius</taxon>
    </lineage>
</organism>
<proteinExistence type="predicted"/>
<gene>
    <name evidence="2" type="ORF">BV898_10578</name>
</gene>
<keyword evidence="3" id="KW-1185">Reference proteome</keyword>
<evidence type="ECO:0000313" key="3">
    <source>
        <dbReference type="Proteomes" id="UP000192578"/>
    </source>
</evidence>
<feature type="region of interest" description="Disordered" evidence="1">
    <location>
        <begin position="45"/>
        <end position="78"/>
    </location>
</feature>
<evidence type="ECO:0000256" key="1">
    <source>
        <dbReference type="SAM" id="MobiDB-lite"/>
    </source>
</evidence>
<evidence type="ECO:0000313" key="2">
    <source>
        <dbReference type="EMBL" id="OQV15195.1"/>
    </source>
</evidence>
<accession>A0A1W0WJ06</accession>
<dbReference type="AlphaFoldDB" id="A0A1W0WJ06"/>
<dbReference type="EMBL" id="MTYJ01000092">
    <property type="protein sequence ID" value="OQV15195.1"/>
    <property type="molecule type" value="Genomic_DNA"/>
</dbReference>
<protein>
    <submittedName>
        <fullName evidence="2">Uncharacterized protein</fullName>
    </submittedName>
</protein>
<dbReference type="Proteomes" id="UP000192578">
    <property type="component" value="Unassembled WGS sequence"/>
</dbReference>
<name>A0A1W0WJ06_HYPEX</name>